<dbReference type="PROSITE" id="PS51225">
    <property type="entry name" value="MARVEL"/>
    <property type="match status" value="1"/>
</dbReference>
<gene>
    <name evidence="11" type="primary">8230695</name>
    <name evidence="10" type="ORF">Phum_PHUM239080</name>
</gene>
<keyword evidence="5 7" id="KW-0472">Membrane</keyword>
<evidence type="ECO:0000313" key="11">
    <source>
        <dbReference type="EnsemblMetazoa" id="PHUM239080-PA"/>
    </source>
</evidence>
<evidence type="ECO:0000256" key="2">
    <source>
        <dbReference type="ARBA" id="ARBA00006476"/>
    </source>
</evidence>
<dbReference type="EMBL" id="AAZO01002773">
    <property type="status" value="NOT_ANNOTATED_CDS"/>
    <property type="molecule type" value="Genomic_DNA"/>
</dbReference>
<dbReference type="InterPro" id="IPR008253">
    <property type="entry name" value="Marvel"/>
</dbReference>
<dbReference type="OMA" id="VYIGYKH"/>
<feature type="transmembrane region" description="Helical" evidence="8">
    <location>
        <begin position="88"/>
        <end position="110"/>
    </location>
</feature>
<accession>E0VJ67</accession>
<dbReference type="Proteomes" id="UP000009046">
    <property type="component" value="Unassembled WGS sequence"/>
</dbReference>
<dbReference type="AlphaFoldDB" id="E0VJ67"/>
<evidence type="ECO:0000256" key="4">
    <source>
        <dbReference type="ARBA" id="ARBA00022989"/>
    </source>
</evidence>
<dbReference type="PANTHER" id="PTHR10306">
    <property type="entry name" value="SYNAPTOPHYSIN"/>
    <property type="match status" value="1"/>
</dbReference>
<dbReference type="InParanoid" id="E0VJ67"/>
<dbReference type="PANTHER" id="PTHR10306:SF17">
    <property type="entry name" value="MARVEL DOMAIN-CONTAINING PROTEIN"/>
    <property type="match status" value="1"/>
</dbReference>
<evidence type="ECO:0000313" key="12">
    <source>
        <dbReference type="Proteomes" id="UP000009046"/>
    </source>
</evidence>
<dbReference type="KEGG" id="phu:Phum_PHUM239080"/>
<reference evidence="10" key="2">
    <citation type="submission" date="2007-04" db="EMBL/GenBank/DDBJ databases">
        <title>The genome of the human body louse.</title>
        <authorList>
            <consortium name="The Human Body Louse Genome Consortium"/>
            <person name="Kirkness E."/>
            <person name="Walenz B."/>
            <person name="Hass B."/>
            <person name="Bruggner R."/>
            <person name="Strausberg R."/>
        </authorList>
    </citation>
    <scope>NUCLEOTIDE SEQUENCE</scope>
    <source>
        <strain evidence="10">USDA</strain>
    </source>
</reference>
<evidence type="ECO:0000313" key="10">
    <source>
        <dbReference type="EMBL" id="EEB13423.1"/>
    </source>
</evidence>
<keyword evidence="6" id="KW-0325">Glycoprotein</keyword>
<dbReference type="HOGENOM" id="CLU_064642_1_0_1"/>
<dbReference type="InterPro" id="IPR001285">
    <property type="entry name" value="Synaptophysin/porin"/>
</dbReference>
<dbReference type="VEuPathDB" id="VectorBase:PHUM239080"/>
<organism>
    <name type="scientific">Pediculus humanus subsp. corporis</name>
    <name type="common">Body louse</name>
    <dbReference type="NCBI Taxonomy" id="121224"/>
    <lineage>
        <taxon>Eukaryota</taxon>
        <taxon>Metazoa</taxon>
        <taxon>Ecdysozoa</taxon>
        <taxon>Arthropoda</taxon>
        <taxon>Hexapoda</taxon>
        <taxon>Insecta</taxon>
        <taxon>Pterygota</taxon>
        <taxon>Neoptera</taxon>
        <taxon>Paraneoptera</taxon>
        <taxon>Psocodea</taxon>
        <taxon>Troctomorpha</taxon>
        <taxon>Phthiraptera</taxon>
        <taxon>Anoplura</taxon>
        <taxon>Pediculidae</taxon>
        <taxon>Pediculus</taxon>
    </lineage>
</organism>
<dbReference type="CTD" id="8230695"/>
<feature type="transmembrane region" description="Helical" evidence="8">
    <location>
        <begin position="181"/>
        <end position="201"/>
    </location>
</feature>
<dbReference type="STRING" id="121224.E0VJ67"/>
<dbReference type="PRINTS" id="PR00220">
    <property type="entry name" value="SYNAPTOPHYSN"/>
</dbReference>
<evidence type="ECO:0000256" key="7">
    <source>
        <dbReference type="PROSITE-ProRule" id="PRU00581"/>
    </source>
</evidence>
<keyword evidence="12" id="KW-1185">Reference proteome</keyword>
<dbReference type="RefSeq" id="XP_002426161.1">
    <property type="nucleotide sequence ID" value="XM_002426116.1"/>
</dbReference>
<evidence type="ECO:0000259" key="9">
    <source>
        <dbReference type="PROSITE" id="PS51225"/>
    </source>
</evidence>
<reference evidence="10" key="1">
    <citation type="submission" date="2007-04" db="EMBL/GenBank/DDBJ databases">
        <title>Annotation of Pediculus humanus corporis strain USDA.</title>
        <authorList>
            <person name="Kirkness E."/>
            <person name="Hannick L."/>
            <person name="Hass B."/>
            <person name="Bruggner R."/>
            <person name="Lawson D."/>
            <person name="Bidwell S."/>
            <person name="Joardar V."/>
            <person name="Caler E."/>
            <person name="Walenz B."/>
            <person name="Inman J."/>
            <person name="Schobel S."/>
            <person name="Galinsky K."/>
            <person name="Amedeo P."/>
            <person name="Strausberg R."/>
        </authorList>
    </citation>
    <scope>NUCLEOTIDE SEQUENCE</scope>
    <source>
        <strain evidence="10">USDA</strain>
    </source>
</reference>
<evidence type="ECO:0000256" key="3">
    <source>
        <dbReference type="ARBA" id="ARBA00022692"/>
    </source>
</evidence>
<dbReference type="GO" id="GO:0030672">
    <property type="term" value="C:synaptic vesicle membrane"/>
    <property type="evidence" value="ECO:0007669"/>
    <property type="project" value="TreeGrafter"/>
</dbReference>
<evidence type="ECO:0000256" key="6">
    <source>
        <dbReference type="ARBA" id="ARBA00023180"/>
    </source>
</evidence>
<evidence type="ECO:0000256" key="5">
    <source>
        <dbReference type="ARBA" id="ARBA00023136"/>
    </source>
</evidence>
<keyword evidence="3 7" id="KW-0812">Transmembrane</keyword>
<reference evidence="11" key="3">
    <citation type="submission" date="2021-02" db="UniProtKB">
        <authorList>
            <consortium name="EnsemblMetazoa"/>
        </authorList>
    </citation>
    <scope>IDENTIFICATION</scope>
    <source>
        <strain evidence="11">USDA</strain>
    </source>
</reference>
<dbReference type="OrthoDB" id="10006326at2759"/>
<dbReference type="Pfam" id="PF01284">
    <property type="entry name" value="MARVEL"/>
    <property type="match status" value="1"/>
</dbReference>
<keyword evidence="4 8" id="KW-1133">Transmembrane helix</keyword>
<protein>
    <submittedName>
        <fullName evidence="10 11">Synaptophysin, putative</fullName>
    </submittedName>
</protein>
<feature type="transmembrane region" description="Helical" evidence="8">
    <location>
        <begin position="122"/>
        <end position="143"/>
    </location>
</feature>
<dbReference type="EMBL" id="DS235219">
    <property type="protein sequence ID" value="EEB13423.1"/>
    <property type="molecule type" value="Genomic_DNA"/>
</dbReference>
<comment type="similarity">
    <text evidence="2">Belongs to the synaptophysin/synaptobrevin family.</text>
</comment>
<dbReference type="eggNOG" id="ENOG502QT4W">
    <property type="taxonomic scope" value="Eukaryota"/>
</dbReference>
<evidence type="ECO:0000256" key="1">
    <source>
        <dbReference type="ARBA" id="ARBA00004141"/>
    </source>
</evidence>
<evidence type="ECO:0000256" key="8">
    <source>
        <dbReference type="SAM" id="Phobius"/>
    </source>
</evidence>
<proteinExistence type="inferred from homology"/>
<comment type="subcellular location">
    <subcellularLocation>
        <location evidence="1">Membrane</location>
        <topology evidence="1">Multi-pass membrane protein</topology>
    </subcellularLocation>
</comment>
<dbReference type="GeneID" id="8230695"/>
<sequence length="229" mass="25745">MGLNIDVFQEPRGVMRIIQFVFAIWAFAKTVDYTNEVHLTYCKENHSSLEFSYPYQLDRIQKSLHSCSNNSDPLTFSLVGDFSSDAQFFVATGVMSMLYCVGISVVYVLFDEVYQSNATVPMTDFLATLLLAVFWLSGSAAWANGLVGLKAVTNPENILSWKICQELNCGAGIGSFSGLNISITLGFLNFFLWAFDLWFLYKETQWFKDANKTTPNSNLGVFIPDSQFK</sequence>
<name>E0VJ67_PEDHC</name>
<feature type="domain" description="MARVEL" evidence="9">
    <location>
        <begin position="7"/>
        <end position="205"/>
    </location>
</feature>
<dbReference type="EnsemblMetazoa" id="PHUM239080-RA">
    <property type="protein sequence ID" value="PHUM239080-PA"/>
    <property type="gene ID" value="PHUM239080"/>
</dbReference>